<dbReference type="KEGG" id="clap:NCTC11466_02939"/>
<protein>
    <submittedName>
        <fullName evidence="1">Uncharacterized protein</fullName>
    </submittedName>
</protein>
<proteinExistence type="predicted"/>
<dbReference type="EMBL" id="LR134201">
    <property type="protein sequence ID" value="VEB98966.1"/>
    <property type="molecule type" value="Genomic_DNA"/>
</dbReference>
<dbReference type="OrthoDB" id="6637033at2"/>
<evidence type="ECO:0000313" key="1">
    <source>
        <dbReference type="EMBL" id="VEB98966.1"/>
    </source>
</evidence>
<keyword evidence="2" id="KW-1185">Reference proteome</keyword>
<dbReference type="RefSeq" id="WP_126356890.1">
    <property type="nucleotide sequence ID" value="NZ_LR134201.1"/>
</dbReference>
<evidence type="ECO:0000313" key="2">
    <source>
        <dbReference type="Proteomes" id="UP000274122"/>
    </source>
</evidence>
<sequence length="340" mass="37841">MAKLDALERIITHHSVTIDTQFRTKADAATKAKCICPVPEMGVLAPMILAQVGLTHVYDHGDVVLTLQDAQLFSTQQDRTPTHLALLVNSVDKNGSTTVLKNTETNVRVEIAPKHEEGEGYEVSAHIVISLSGSKRTYDMTYTPTPGVSTGRVNSFLDRILFKVSVANEDKFTCITPTNVVSSTTNKNVKILYKPVFDLTGMLDQDLFKKINSKGLSDVILIKDEFTTINAPDVNATYIPKQTTLKLVPNHGQDVIGWIKSVAQHFGDKDNGGYDKLKIKFQEPDTDKPRQVDFSTSNIKLDSLEKTFIKKSVVSNFSSRLKDSYDKINKEFISKMIEIM</sequence>
<gene>
    <name evidence="1" type="ORF">NCTC11466_02939</name>
</gene>
<reference evidence="1 2" key="1">
    <citation type="submission" date="2018-12" db="EMBL/GenBank/DDBJ databases">
        <authorList>
            <consortium name="Pathogen Informatics"/>
        </authorList>
    </citation>
    <scope>NUCLEOTIDE SEQUENCE [LARGE SCALE GENOMIC DNA]</scope>
    <source>
        <strain evidence="1 2">NCTC11466</strain>
    </source>
</reference>
<dbReference type="AlphaFoldDB" id="A0A3S4IP83"/>
<organism evidence="1 2">
    <name type="scientific">Cedecea lapagei</name>
    <dbReference type="NCBI Taxonomy" id="158823"/>
    <lineage>
        <taxon>Bacteria</taxon>
        <taxon>Pseudomonadati</taxon>
        <taxon>Pseudomonadota</taxon>
        <taxon>Gammaproteobacteria</taxon>
        <taxon>Enterobacterales</taxon>
        <taxon>Enterobacteriaceae</taxon>
        <taxon>Cedecea</taxon>
    </lineage>
</organism>
<dbReference type="Proteomes" id="UP000274122">
    <property type="component" value="Chromosome"/>
</dbReference>
<name>A0A3S4IP83_9ENTR</name>
<accession>A0A3S4IP83</accession>